<dbReference type="EMBL" id="VMNK01000015">
    <property type="protein sequence ID" value="TVO53024.1"/>
    <property type="molecule type" value="Genomic_DNA"/>
</dbReference>
<dbReference type="OrthoDB" id="483160at2"/>
<comment type="caution">
    <text evidence="1">The sequence shown here is derived from an EMBL/GenBank/DDBJ whole genome shotgun (WGS) entry which is preliminary data.</text>
</comment>
<dbReference type="RefSeq" id="WP_144310283.1">
    <property type="nucleotide sequence ID" value="NZ_VMNK01000015.1"/>
</dbReference>
<organism evidence="1 2">
    <name type="scientific">Denitromonas halophila</name>
    <dbReference type="NCBI Taxonomy" id="1629404"/>
    <lineage>
        <taxon>Bacteria</taxon>
        <taxon>Pseudomonadati</taxon>
        <taxon>Pseudomonadota</taxon>
        <taxon>Betaproteobacteria</taxon>
        <taxon>Rhodocyclales</taxon>
        <taxon>Zoogloeaceae</taxon>
        <taxon>Denitromonas</taxon>
    </lineage>
</organism>
<protein>
    <submittedName>
        <fullName evidence="1">Asp/Glu racemase</fullName>
    </submittedName>
</protein>
<evidence type="ECO:0000313" key="2">
    <source>
        <dbReference type="Proteomes" id="UP000319502"/>
    </source>
</evidence>
<dbReference type="Pfam" id="PF17645">
    <property type="entry name" value="Amdase"/>
    <property type="match status" value="1"/>
</dbReference>
<dbReference type="AlphaFoldDB" id="A0A557QJE1"/>
<dbReference type="PIRSF" id="PIRSF015736">
    <property type="entry name" value="MI"/>
    <property type="match status" value="1"/>
</dbReference>
<dbReference type="InterPro" id="IPR053714">
    <property type="entry name" value="Iso_Racemase_Enz_sf"/>
</dbReference>
<gene>
    <name evidence="1" type="ORF">FHP91_14535</name>
</gene>
<sequence length="254" mass="27031">MRIDTLPHHDPMTPPEQARIGLLALATDLCSEADLRCMLPDTVGLYSNRVRHENPMSLEALRRVADDLPRAGRDLLPGLDLDVVVYGCTSGTIALGEAETLALIARSRPCRYQTTPVTASLAALAHLGAKRVSILTPYVASVNRALGEYYASRGLEVLNVSGLDMDDDYAMTALDPDTLMDAGVAAMADEADALFISCTALRASRAVERLEAKLGRPVVTSNQAIAWHALHLTGQGAGAVAPGRLFRTLAQGAS</sequence>
<dbReference type="Gene3D" id="3.40.50.12500">
    <property type="match status" value="1"/>
</dbReference>
<dbReference type="InterPro" id="IPR026286">
    <property type="entry name" value="MaiA/AMDase"/>
</dbReference>
<evidence type="ECO:0000313" key="1">
    <source>
        <dbReference type="EMBL" id="TVO53024.1"/>
    </source>
</evidence>
<dbReference type="PANTHER" id="PTHR40267:SF1">
    <property type="entry name" value="BLR3294 PROTEIN"/>
    <property type="match status" value="1"/>
</dbReference>
<dbReference type="Proteomes" id="UP000319502">
    <property type="component" value="Unassembled WGS sequence"/>
</dbReference>
<reference evidence="1 2" key="1">
    <citation type="submission" date="2019-07" db="EMBL/GenBank/DDBJ databases">
        <title>The pathways for chlorine oxyanion respiration interact through the shared metabolite chlorate.</title>
        <authorList>
            <person name="Barnum T.P."/>
            <person name="Cheng Y."/>
            <person name="Hill K.A."/>
            <person name="Lucas L.N."/>
            <person name="Carlson H.K."/>
            <person name="Coates J.D."/>
        </authorList>
    </citation>
    <scope>NUCLEOTIDE SEQUENCE [LARGE SCALE GENOMIC DNA]</scope>
    <source>
        <strain evidence="1 2">SFB-3</strain>
    </source>
</reference>
<keyword evidence="2" id="KW-1185">Reference proteome</keyword>
<accession>A0A557QJE1</accession>
<dbReference type="PANTHER" id="PTHR40267">
    <property type="entry name" value="BLR3294 PROTEIN"/>
    <property type="match status" value="1"/>
</dbReference>
<proteinExistence type="predicted"/>
<name>A0A557QJE1_9RHOO</name>